<comment type="caution">
    <text evidence="2">The sequence shown here is derived from an EMBL/GenBank/DDBJ whole genome shotgun (WGS) entry which is preliminary data.</text>
</comment>
<organism evidence="2 3">
    <name type="scientific">Culex pipiens pipiens</name>
    <name type="common">Northern house mosquito</name>
    <dbReference type="NCBI Taxonomy" id="38569"/>
    <lineage>
        <taxon>Eukaryota</taxon>
        <taxon>Metazoa</taxon>
        <taxon>Ecdysozoa</taxon>
        <taxon>Arthropoda</taxon>
        <taxon>Hexapoda</taxon>
        <taxon>Insecta</taxon>
        <taxon>Pterygota</taxon>
        <taxon>Neoptera</taxon>
        <taxon>Endopterygota</taxon>
        <taxon>Diptera</taxon>
        <taxon>Nematocera</taxon>
        <taxon>Culicoidea</taxon>
        <taxon>Culicidae</taxon>
        <taxon>Culicinae</taxon>
        <taxon>Culicini</taxon>
        <taxon>Culex</taxon>
        <taxon>Culex</taxon>
    </lineage>
</organism>
<reference evidence="2 3" key="1">
    <citation type="submission" date="2024-05" db="EMBL/GenBank/DDBJ databases">
        <title>Culex pipiens pipiens assembly and annotation.</title>
        <authorList>
            <person name="Alout H."/>
            <person name="Durand T."/>
        </authorList>
    </citation>
    <scope>NUCLEOTIDE SEQUENCE [LARGE SCALE GENOMIC DNA]</scope>
    <source>
        <strain evidence="2">HA-2024</strain>
        <tissue evidence="2">Whole body</tissue>
    </source>
</reference>
<gene>
    <name evidence="2" type="ORF">pipiens_016938</name>
</gene>
<dbReference type="AlphaFoldDB" id="A0ABD1CJ02"/>
<evidence type="ECO:0000256" key="1">
    <source>
        <dbReference type="SAM" id="MobiDB-lite"/>
    </source>
</evidence>
<feature type="compositionally biased region" description="Basic residues" evidence="1">
    <location>
        <begin position="89"/>
        <end position="101"/>
    </location>
</feature>
<evidence type="ECO:0000313" key="3">
    <source>
        <dbReference type="Proteomes" id="UP001562425"/>
    </source>
</evidence>
<accession>A0ABD1CJ02</accession>
<sequence length="101" mass="11014">MTAKDLFKTSPGPPIGCPPANDILPDLTGFSWAGSQVPPRTPSKRSGEEFVAIWRGLDGLLESLPGPTPNMEKQFRANRKKVSNDAAKIRPRAKRGSRSRT</sequence>
<evidence type="ECO:0000313" key="2">
    <source>
        <dbReference type="EMBL" id="KAL1376361.1"/>
    </source>
</evidence>
<proteinExistence type="predicted"/>
<dbReference type="Proteomes" id="UP001562425">
    <property type="component" value="Unassembled WGS sequence"/>
</dbReference>
<dbReference type="EMBL" id="JBEHCU010011734">
    <property type="protein sequence ID" value="KAL1376361.1"/>
    <property type="molecule type" value="Genomic_DNA"/>
</dbReference>
<feature type="region of interest" description="Disordered" evidence="1">
    <location>
        <begin position="1"/>
        <end position="22"/>
    </location>
</feature>
<name>A0ABD1CJ02_CULPP</name>
<protein>
    <submittedName>
        <fullName evidence="2">Uncharacterized protein</fullName>
    </submittedName>
</protein>
<feature type="region of interest" description="Disordered" evidence="1">
    <location>
        <begin position="65"/>
        <end position="101"/>
    </location>
</feature>
<keyword evidence="3" id="KW-1185">Reference proteome</keyword>